<protein>
    <recommendedName>
        <fullName evidence="5">Ribose-5-phosphate isomerase</fullName>
    </recommendedName>
</protein>
<proteinExistence type="predicted"/>
<keyword evidence="4" id="KW-1185">Reference proteome</keyword>
<comment type="caution">
    <text evidence="3">The sequence shown here is derived from an EMBL/GenBank/DDBJ whole genome shotgun (WGS) entry which is preliminary data.</text>
</comment>
<dbReference type="Gene3D" id="3.30.70.260">
    <property type="match status" value="1"/>
</dbReference>
<accession>A0ABP0NDI2</accession>
<evidence type="ECO:0000256" key="2">
    <source>
        <dbReference type="ARBA" id="ARBA00004921"/>
    </source>
</evidence>
<evidence type="ECO:0008006" key="5">
    <source>
        <dbReference type="Google" id="ProtNLM"/>
    </source>
</evidence>
<evidence type="ECO:0000313" key="4">
    <source>
        <dbReference type="Proteomes" id="UP001642484"/>
    </source>
</evidence>
<reference evidence="3 4" key="1">
    <citation type="submission" date="2024-02" db="EMBL/GenBank/DDBJ databases">
        <authorList>
            <person name="Chen Y."/>
            <person name="Shah S."/>
            <person name="Dougan E. K."/>
            <person name="Thang M."/>
            <person name="Chan C."/>
        </authorList>
    </citation>
    <scope>NUCLEOTIDE SEQUENCE [LARGE SCALE GENOMIC DNA]</scope>
</reference>
<evidence type="ECO:0000313" key="3">
    <source>
        <dbReference type="EMBL" id="CAK9061741.1"/>
    </source>
</evidence>
<sequence length="123" mass="13377">MVSQACYDLEGFRKILPGNLCISFCQAAAKTFVVIVDESKLCDSLGPHFPVPVEVVPFCHEHTARVIKALPALEGCEPVLRLGSAANNKRDGDQPAVTDNGNYILDLHFKKSIKDPQSAAKQL</sequence>
<comment type="catalytic activity">
    <reaction evidence="1">
        <text>aldehydo-D-ribose 5-phosphate = D-ribulose 5-phosphate</text>
        <dbReference type="Rhea" id="RHEA:14657"/>
        <dbReference type="ChEBI" id="CHEBI:58121"/>
        <dbReference type="ChEBI" id="CHEBI:58273"/>
        <dbReference type="EC" id="5.3.1.6"/>
    </reaction>
</comment>
<organism evidence="3 4">
    <name type="scientific">Durusdinium trenchii</name>
    <dbReference type="NCBI Taxonomy" id="1381693"/>
    <lineage>
        <taxon>Eukaryota</taxon>
        <taxon>Sar</taxon>
        <taxon>Alveolata</taxon>
        <taxon>Dinophyceae</taxon>
        <taxon>Suessiales</taxon>
        <taxon>Symbiodiniaceae</taxon>
        <taxon>Durusdinium</taxon>
    </lineage>
</organism>
<dbReference type="SUPFAM" id="SSF75445">
    <property type="entry name" value="D-ribose-5-phosphate isomerase (RpiA), lid domain"/>
    <property type="match status" value="1"/>
</dbReference>
<evidence type="ECO:0000256" key="1">
    <source>
        <dbReference type="ARBA" id="ARBA00001713"/>
    </source>
</evidence>
<gene>
    <name evidence="3" type="ORF">CCMP2556_LOCUS30357</name>
</gene>
<dbReference type="PANTHER" id="PTHR43748">
    <property type="entry name" value="RIBOSE-5-PHOSPHATE ISOMERASE 3, CHLOROPLASTIC-RELATED"/>
    <property type="match status" value="1"/>
</dbReference>
<name>A0ABP0NDI2_9DINO</name>
<dbReference type="Proteomes" id="UP001642484">
    <property type="component" value="Unassembled WGS sequence"/>
</dbReference>
<dbReference type="InterPro" id="IPR004788">
    <property type="entry name" value="Ribose5P_isomerase_type_A"/>
</dbReference>
<dbReference type="InterPro" id="IPR050262">
    <property type="entry name" value="Ribose-5P_isomerase"/>
</dbReference>
<comment type="pathway">
    <text evidence="2">Carbohydrate degradation.</text>
</comment>
<dbReference type="EMBL" id="CAXAMN010021632">
    <property type="protein sequence ID" value="CAK9061741.1"/>
    <property type="molecule type" value="Genomic_DNA"/>
</dbReference>
<dbReference type="Pfam" id="PF06026">
    <property type="entry name" value="Rib_5-P_isom_A"/>
    <property type="match status" value="1"/>
</dbReference>
<dbReference type="PANTHER" id="PTHR43748:SF3">
    <property type="entry name" value="RIBOSE-5-PHOSPHATE ISOMERASE 3, CHLOROPLASTIC-RELATED"/>
    <property type="match status" value="1"/>
</dbReference>
<feature type="non-terminal residue" evidence="3">
    <location>
        <position position="123"/>
    </location>
</feature>